<organism evidence="1 2">
    <name type="scientific">Gillisia mitskevichiae</name>
    <dbReference type="NCBI Taxonomy" id="270921"/>
    <lineage>
        <taxon>Bacteria</taxon>
        <taxon>Pseudomonadati</taxon>
        <taxon>Bacteroidota</taxon>
        <taxon>Flavobacteriia</taxon>
        <taxon>Flavobacteriales</taxon>
        <taxon>Flavobacteriaceae</taxon>
        <taxon>Gillisia</taxon>
    </lineage>
</organism>
<name>A0A495Q076_9FLAO</name>
<evidence type="ECO:0000313" key="2">
    <source>
        <dbReference type="Proteomes" id="UP000276282"/>
    </source>
</evidence>
<dbReference type="RefSeq" id="WP_121344895.1">
    <property type="nucleotide sequence ID" value="NZ_RBLG01000001.1"/>
</dbReference>
<dbReference type="EMBL" id="RBLG01000001">
    <property type="protein sequence ID" value="RKS56177.1"/>
    <property type="molecule type" value="Genomic_DNA"/>
</dbReference>
<gene>
    <name evidence="1" type="ORF">BC962_1157</name>
</gene>
<evidence type="ECO:0000313" key="1">
    <source>
        <dbReference type="EMBL" id="RKS56177.1"/>
    </source>
</evidence>
<dbReference type="AlphaFoldDB" id="A0A495Q076"/>
<dbReference type="Proteomes" id="UP000276282">
    <property type="component" value="Unassembled WGS sequence"/>
</dbReference>
<keyword evidence="2" id="KW-1185">Reference proteome</keyword>
<proteinExistence type="predicted"/>
<sequence length="199" mass="23574">MKIIDNELDSEKEKFYQLMKESNNTRLKKWYKLNDLVGLKNISYKSLKNMVKPIYDKHSKTGLIYKRKGRYFISYKILDEFSLKQPRKCSELNWYSNNWEANISYTTKDKYDLNYHEEIIKQIKSATLTVKYLVAIEADKSGRLHVHMLADCAPELIKTTLTNLLKHYLEEDFNLYCEPVQLKGASVDYLIKNPQKLIT</sequence>
<dbReference type="OrthoDB" id="1436247at2"/>
<accession>A0A495Q076</accession>
<protein>
    <submittedName>
        <fullName evidence="1">Uncharacterized protein</fullName>
    </submittedName>
</protein>
<reference evidence="1 2" key="1">
    <citation type="submission" date="2018-10" db="EMBL/GenBank/DDBJ databases">
        <title>Genomic Encyclopedia of Archaeal and Bacterial Type Strains, Phase II (KMG-II): from individual species to whole genera.</title>
        <authorList>
            <person name="Goeker M."/>
        </authorList>
    </citation>
    <scope>NUCLEOTIDE SEQUENCE [LARGE SCALE GENOMIC DNA]</scope>
    <source>
        <strain evidence="1 2">DSM 19839</strain>
    </source>
</reference>
<comment type="caution">
    <text evidence="1">The sequence shown here is derived from an EMBL/GenBank/DDBJ whole genome shotgun (WGS) entry which is preliminary data.</text>
</comment>